<feature type="domain" description="Transposase IS204/IS1001/IS1096/IS1165 DDE" evidence="1">
    <location>
        <begin position="8"/>
        <end position="87"/>
    </location>
</feature>
<dbReference type="Proteomes" id="UP000013785">
    <property type="component" value="Unassembled WGS sequence"/>
</dbReference>
<keyword evidence="3" id="KW-1185">Reference proteome</keyword>
<protein>
    <recommendedName>
        <fullName evidence="1">Transposase IS204/IS1001/IS1096/IS1165 DDE domain-containing protein</fullName>
    </recommendedName>
</protein>
<sequence length="87" mass="10115">MINFSTFIDEFKGTKDCEGAMCFIVSDADTNQIFDILNDRRNFKLRAYFQRFTLKARKKVTHIVMDINAPYDSFVKDVFACAKISID</sequence>
<comment type="caution">
    <text evidence="2">The sequence shown here is derived from an EMBL/GenBank/DDBJ whole genome shotgun (WGS) entry which is preliminary data.</text>
</comment>
<dbReference type="eggNOG" id="COG3464">
    <property type="taxonomic scope" value="Bacteria"/>
</dbReference>
<dbReference type="EMBL" id="AJAT01000016">
    <property type="protein sequence ID" value="EOL43198.1"/>
    <property type="molecule type" value="Genomic_DNA"/>
</dbReference>
<reference evidence="2 3" key="1">
    <citation type="submission" date="2013-02" db="EMBL/GenBank/DDBJ databases">
        <title>The Genome Sequence of Enterococcus phoeniculicola BAA-412.</title>
        <authorList>
            <consortium name="The Broad Institute Genome Sequencing Platform"/>
            <consortium name="The Broad Institute Genome Sequencing Center for Infectious Disease"/>
            <person name="Earl A.M."/>
            <person name="Gilmore M.S."/>
            <person name="Lebreton F."/>
            <person name="Walker B."/>
            <person name="Young S.K."/>
            <person name="Zeng Q."/>
            <person name="Gargeya S."/>
            <person name="Fitzgerald M."/>
            <person name="Haas B."/>
            <person name="Abouelleil A."/>
            <person name="Alvarado L."/>
            <person name="Arachchi H.M."/>
            <person name="Berlin A.M."/>
            <person name="Chapman S.B."/>
            <person name="Dewar J."/>
            <person name="Goldberg J."/>
            <person name="Griggs A."/>
            <person name="Gujja S."/>
            <person name="Hansen M."/>
            <person name="Howarth C."/>
            <person name="Imamovic A."/>
            <person name="Larimer J."/>
            <person name="McCowan C."/>
            <person name="Murphy C."/>
            <person name="Neiman D."/>
            <person name="Pearson M."/>
            <person name="Priest M."/>
            <person name="Roberts A."/>
            <person name="Saif S."/>
            <person name="Shea T."/>
            <person name="Sisk P."/>
            <person name="Sykes S."/>
            <person name="Wortman J."/>
            <person name="Nusbaum C."/>
            <person name="Birren B."/>
        </authorList>
    </citation>
    <scope>NUCLEOTIDE SEQUENCE [LARGE SCALE GENOMIC DNA]</scope>
    <source>
        <strain evidence="2 3">ATCC BAA-412</strain>
    </source>
</reference>
<dbReference type="Pfam" id="PF01610">
    <property type="entry name" value="DDE_Tnp_ISL3"/>
    <property type="match status" value="1"/>
</dbReference>
<dbReference type="HOGENOM" id="CLU_041900_7_4_9"/>
<name>R3TQ19_9ENTE</name>
<evidence type="ECO:0000259" key="1">
    <source>
        <dbReference type="Pfam" id="PF01610"/>
    </source>
</evidence>
<dbReference type="PATRIC" id="fig|1158610.3.peg.2169"/>
<evidence type="ECO:0000313" key="2">
    <source>
        <dbReference type="EMBL" id="EOL43198.1"/>
    </source>
</evidence>
<dbReference type="InterPro" id="IPR002560">
    <property type="entry name" value="Transposase_DDE"/>
</dbReference>
<dbReference type="InterPro" id="IPR047951">
    <property type="entry name" value="Transpos_ISL3"/>
</dbReference>
<organism evidence="2 3">
    <name type="scientific">Enterococcus phoeniculicola ATCC BAA-412</name>
    <dbReference type="NCBI Taxonomy" id="1158610"/>
    <lineage>
        <taxon>Bacteria</taxon>
        <taxon>Bacillati</taxon>
        <taxon>Bacillota</taxon>
        <taxon>Bacilli</taxon>
        <taxon>Lactobacillales</taxon>
        <taxon>Enterococcaceae</taxon>
        <taxon>Enterococcus</taxon>
    </lineage>
</organism>
<dbReference type="AlphaFoldDB" id="R3TQ19"/>
<accession>R3TQ19</accession>
<dbReference type="PANTHER" id="PTHR33498">
    <property type="entry name" value="TRANSPOSASE FOR INSERTION SEQUENCE ELEMENT IS1557"/>
    <property type="match status" value="1"/>
</dbReference>
<dbReference type="PANTHER" id="PTHR33498:SF1">
    <property type="entry name" value="TRANSPOSASE FOR INSERTION SEQUENCE ELEMENT IS1557"/>
    <property type="match status" value="1"/>
</dbReference>
<gene>
    <name evidence="2" type="ORF">UC3_02175</name>
</gene>
<proteinExistence type="predicted"/>
<evidence type="ECO:0000313" key="3">
    <source>
        <dbReference type="Proteomes" id="UP000013785"/>
    </source>
</evidence>